<evidence type="ECO:0000313" key="2">
    <source>
        <dbReference type="Proteomes" id="UP001345963"/>
    </source>
</evidence>
<keyword evidence="2" id="KW-1185">Reference proteome</keyword>
<dbReference type="EMBL" id="JAHUTI010036225">
    <property type="protein sequence ID" value="MED6243817.1"/>
    <property type="molecule type" value="Genomic_DNA"/>
</dbReference>
<organism evidence="1 2">
    <name type="scientific">Ataeniobius toweri</name>
    <dbReference type="NCBI Taxonomy" id="208326"/>
    <lineage>
        <taxon>Eukaryota</taxon>
        <taxon>Metazoa</taxon>
        <taxon>Chordata</taxon>
        <taxon>Craniata</taxon>
        <taxon>Vertebrata</taxon>
        <taxon>Euteleostomi</taxon>
        <taxon>Actinopterygii</taxon>
        <taxon>Neopterygii</taxon>
        <taxon>Teleostei</taxon>
        <taxon>Neoteleostei</taxon>
        <taxon>Acanthomorphata</taxon>
        <taxon>Ovalentaria</taxon>
        <taxon>Atherinomorphae</taxon>
        <taxon>Cyprinodontiformes</taxon>
        <taxon>Goodeidae</taxon>
        <taxon>Ataeniobius</taxon>
    </lineage>
</organism>
<proteinExistence type="predicted"/>
<dbReference type="Proteomes" id="UP001345963">
    <property type="component" value="Unassembled WGS sequence"/>
</dbReference>
<protein>
    <submittedName>
        <fullName evidence="1">Uncharacterized protein</fullName>
    </submittedName>
</protein>
<accession>A0ABU7AZW3</accession>
<name>A0ABU7AZW3_9TELE</name>
<sequence length="70" mass="7875">MTPLLLPFEQSTSTRNESWDRVGHGGYTGSILQIWGKEGHICWNLGDRTAFVASSRTLSAYKCVLQRMQS</sequence>
<reference evidence="1 2" key="1">
    <citation type="submission" date="2021-07" db="EMBL/GenBank/DDBJ databases">
        <authorList>
            <person name="Palmer J.M."/>
        </authorList>
    </citation>
    <scope>NUCLEOTIDE SEQUENCE [LARGE SCALE GENOMIC DNA]</scope>
    <source>
        <strain evidence="1 2">AT_MEX2019</strain>
        <tissue evidence="1">Muscle</tissue>
    </source>
</reference>
<gene>
    <name evidence="1" type="ORF">ATANTOWER_027509</name>
</gene>
<evidence type="ECO:0000313" key="1">
    <source>
        <dbReference type="EMBL" id="MED6243817.1"/>
    </source>
</evidence>
<comment type="caution">
    <text evidence="1">The sequence shown here is derived from an EMBL/GenBank/DDBJ whole genome shotgun (WGS) entry which is preliminary data.</text>
</comment>